<reference evidence="1 2" key="1">
    <citation type="submission" date="2024-11" db="EMBL/GenBank/DDBJ databases">
        <title>Adaptive evolution of stress response genes in parasites aligns with host niche diversity.</title>
        <authorList>
            <person name="Hahn C."/>
            <person name="Resl P."/>
        </authorList>
    </citation>
    <scope>NUCLEOTIDE SEQUENCE [LARGE SCALE GENOMIC DNA]</scope>
    <source>
        <strain evidence="1">EGGRZ-B1_66</strain>
        <tissue evidence="1">Body</tissue>
    </source>
</reference>
<dbReference type="AlphaFoldDB" id="A0ABD2Q4T9"/>
<sequence>MCAGACIVARNQPYLNWLQLVSGKIHFMTTLTVIFQIITTTTDNVLLPGGVIKRLVVNTNVTQVTCPEKNETINCQKGAISGIKSEIDFVVLKGVCVPKVKKTIIACACNVTLVPTQKGACDHKTCDQEQHFETQEFVNGKCIKKNVTRTVKCCCPQTKTDVKCVKENSRVTTTTSYKLKDGKCAINAMTARSGVTCATSNIVEPGECQKNGDQIVKVYMLNAKNCTCKKQLKSTNVMKCSCPNPTSVVKCDASKKKLVTTVTSWKLIDHACQEVKEEKLDNIICSVGKTSISGACDRTTLQRTNKIVTTYVNDTCNCVSDTVNITRICGCPPTKVDKKCLSGNIEMKTTQTNILNLKLNSCEKKEKVEKKLITCHGPKNWTLAKTSPKCGNVTFQKVVVEACKCKTLTKSHNHLCSCAEKPDVVKCSADRQTIITTKYKAELIEGVCEYKETTTKKPVALTCNKPSTIPGICDTKSCVKQSIHIRYEVKNCTCVEKQSVSKRICCCPAGTSTSKCVNSTVIETTKTIHKLNGDKCITEKNIVNNKTRCDTTLNECTRHGDCDAKTKMATYMCKRRVIKDCKCEDVTVPEYTSCACPADKTTLGTCDKLTCKAVQSVETSSWSVVQGKCVHNVTQSTKDCCCLKDKPITTVTCENGKNVSTTVTPVYDAVNLLCTTKTDVQKKDVVCPSTKRVPGTCDSKTCKKTDVTHIMAVNPMTCMCEKRSETRVTRDCCCLNKDKITENCLPGEKVQQNITKRLLKTGKCVDVVIIKDLGQKKCQPSITIKSPCDRKKCTYEQNITSFKSEGCQCKNKTETTLISCCTPPLPKPTTHCDANNGVS</sequence>
<name>A0ABD2Q4T9_9PLAT</name>
<dbReference type="EMBL" id="JBJKFK010000966">
    <property type="protein sequence ID" value="KAL3314545.1"/>
    <property type="molecule type" value="Genomic_DNA"/>
</dbReference>
<evidence type="ECO:0000313" key="2">
    <source>
        <dbReference type="Proteomes" id="UP001626550"/>
    </source>
</evidence>
<proteinExistence type="predicted"/>
<organism evidence="1 2">
    <name type="scientific">Cichlidogyrus casuarinus</name>
    <dbReference type="NCBI Taxonomy" id="1844966"/>
    <lineage>
        <taxon>Eukaryota</taxon>
        <taxon>Metazoa</taxon>
        <taxon>Spiralia</taxon>
        <taxon>Lophotrochozoa</taxon>
        <taxon>Platyhelminthes</taxon>
        <taxon>Monogenea</taxon>
        <taxon>Monopisthocotylea</taxon>
        <taxon>Dactylogyridea</taxon>
        <taxon>Ancyrocephalidae</taxon>
        <taxon>Cichlidogyrus</taxon>
    </lineage>
</organism>
<accession>A0ABD2Q4T9</accession>
<keyword evidence="2" id="KW-1185">Reference proteome</keyword>
<gene>
    <name evidence="1" type="ORF">Ciccas_006832</name>
</gene>
<dbReference type="Proteomes" id="UP001626550">
    <property type="component" value="Unassembled WGS sequence"/>
</dbReference>
<protein>
    <submittedName>
        <fullName evidence="1">Uncharacterized protein</fullName>
    </submittedName>
</protein>
<evidence type="ECO:0000313" key="1">
    <source>
        <dbReference type="EMBL" id="KAL3314545.1"/>
    </source>
</evidence>
<comment type="caution">
    <text evidence="1">The sequence shown here is derived from an EMBL/GenBank/DDBJ whole genome shotgun (WGS) entry which is preliminary data.</text>
</comment>